<keyword evidence="2" id="KW-0472">Membrane</keyword>
<dbReference type="AlphaFoldDB" id="A0AAD4J2P1"/>
<name>A0AAD4J2P1_PERFH</name>
<accession>A0AAD4J2P1</accession>
<comment type="caution">
    <text evidence="3">The sequence shown here is derived from an EMBL/GenBank/DDBJ whole genome shotgun (WGS) entry which is preliminary data.</text>
</comment>
<sequence length="132" mass="14288">MNVATKMNNVFTKPTAIVASSLSLSLCIPAFLNISGLYRTTESMPLDCWKKCMPTAHSRMWRTAGVGRRRSSRHIPLSWFRSGTATMSSSQSSGIPAASLMSASRSLDSSSESEVLSRTRLASPSQPCDESP</sequence>
<dbReference type="EMBL" id="SDAM02000167">
    <property type="protein sequence ID" value="KAH6826049.1"/>
    <property type="molecule type" value="Genomic_DNA"/>
</dbReference>
<proteinExistence type="predicted"/>
<evidence type="ECO:0000256" key="1">
    <source>
        <dbReference type="SAM" id="MobiDB-lite"/>
    </source>
</evidence>
<gene>
    <name evidence="3" type="ORF">C2S53_001486</name>
</gene>
<evidence type="ECO:0000313" key="4">
    <source>
        <dbReference type="Proteomes" id="UP001190926"/>
    </source>
</evidence>
<feature type="compositionally biased region" description="Low complexity" evidence="1">
    <location>
        <begin position="88"/>
        <end position="121"/>
    </location>
</feature>
<keyword evidence="2" id="KW-1133">Transmembrane helix</keyword>
<dbReference type="Proteomes" id="UP001190926">
    <property type="component" value="Unassembled WGS sequence"/>
</dbReference>
<reference evidence="3 4" key="1">
    <citation type="journal article" date="2021" name="Nat. Commun.">
        <title>Incipient diploidization of the medicinal plant Perilla within 10,000 years.</title>
        <authorList>
            <person name="Zhang Y."/>
            <person name="Shen Q."/>
            <person name="Leng L."/>
            <person name="Zhang D."/>
            <person name="Chen S."/>
            <person name="Shi Y."/>
            <person name="Ning Z."/>
            <person name="Chen S."/>
        </authorList>
    </citation>
    <scope>NUCLEOTIDE SEQUENCE [LARGE SCALE GENOMIC DNA]</scope>
    <source>
        <strain evidence="4">cv. PC099</strain>
    </source>
</reference>
<evidence type="ECO:0000313" key="3">
    <source>
        <dbReference type="EMBL" id="KAH6826049.1"/>
    </source>
</evidence>
<evidence type="ECO:0000256" key="2">
    <source>
        <dbReference type="SAM" id="Phobius"/>
    </source>
</evidence>
<feature type="compositionally biased region" description="Polar residues" evidence="1">
    <location>
        <begin position="122"/>
        <end position="132"/>
    </location>
</feature>
<keyword evidence="4" id="KW-1185">Reference proteome</keyword>
<organism evidence="3 4">
    <name type="scientific">Perilla frutescens var. hirtella</name>
    <name type="common">Perilla citriodora</name>
    <name type="synonym">Perilla setoyensis</name>
    <dbReference type="NCBI Taxonomy" id="608512"/>
    <lineage>
        <taxon>Eukaryota</taxon>
        <taxon>Viridiplantae</taxon>
        <taxon>Streptophyta</taxon>
        <taxon>Embryophyta</taxon>
        <taxon>Tracheophyta</taxon>
        <taxon>Spermatophyta</taxon>
        <taxon>Magnoliopsida</taxon>
        <taxon>eudicotyledons</taxon>
        <taxon>Gunneridae</taxon>
        <taxon>Pentapetalae</taxon>
        <taxon>asterids</taxon>
        <taxon>lamiids</taxon>
        <taxon>Lamiales</taxon>
        <taxon>Lamiaceae</taxon>
        <taxon>Nepetoideae</taxon>
        <taxon>Elsholtzieae</taxon>
        <taxon>Perilla</taxon>
    </lineage>
</organism>
<keyword evidence="2" id="KW-0812">Transmembrane</keyword>
<protein>
    <submittedName>
        <fullName evidence="3">Uncharacterized protein</fullName>
    </submittedName>
</protein>
<feature type="transmembrane region" description="Helical" evidence="2">
    <location>
        <begin position="15"/>
        <end position="34"/>
    </location>
</feature>
<feature type="region of interest" description="Disordered" evidence="1">
    <location>
        <begin position="84"/>
        <end position="132"/>
    </location>
</feature>